<dbReference type="Proteomes" id="UP000309984">
    <property type="component" value="Unassembled WGS sequence"/>
</dbReference>
<keyword evidence="3" id="KW-0804">Transcription</keyword>
<comment type="caution">
    <text evidence="6">The sequence shown here is derived from an EMBL/GenBank/DDBJ whole genome shotgun (WGS) entry which is preliminary data.</text>
</comment>
<feature type="DNA-binding region" description="H-T-H motif" evidence="4">
    <location>
        <begin position="30"/>
        <end position="49"/>
    </location>
</feature>
<dbReference type="InterPro" id="IPR050109">
    <property type="entry name" value="HTH-type_TetR-like_transc_reg"/>
</dbReference>
<accession>A0AA94RCX1</accession>
<dbReference type="PANTHER" id="PTHR30055">
    <property type="entry name" value="HTH-TYPE TRANSCRIPTIONAL REGULATOR RUTR"/>
    <property type="match status" value="1"/>
</dbReference>
<sequence length="193" mass="20826">MMRRRGDELDAAIRAAVMTLLTEQGPAGVTMEAVAAAARTSKPVLYRRWPDGAALLRDTLLRNPKAAIPHTDTGSYRGDMLAVLRGWAAVFTGPQAATMRAVVAAMTGDDELAAAFRADVIGWRKQEMADLLARGVTRGDVRADVPVEIARELGQSVLWHRLLITGDAITDELVVDLVDQVLVPFVAPTTPRS</sequence>
<evidence type="ECO:0000256" key="4">
    <source>
        <dbReference type="PROSITE-ProRule" id="PRU00335"/>
    </source>
</evidence>
<keyword evidence="7" id="KW-1185">Reference proteome</keyword>
<evidence type="ECO:0000313" key="7">
    <source>
        <dbReference type="Proteomes" id="UP000309984"/>
    </source>
</evidence>
<evidence type="ECO:0000256" key="3">
    <source>
        <dbReference type="ARBA" id="ARBA00023163"/>
    </source>
</evidence>
<dbReference type="InterPro" id="IPR009057">
    <property type="entry name" value="Homeodomain-like_sf"/>
</dbReference>
<dbReference type="InterPro" id="IPR001647">
    <property type="entry name" value="HTH_TetR"/>
</dbReference>
<name>A0AA94RCX1_9MYCO</name>
<dbReference type="GO" id="GO:0000976">
    <property type="term" value="F:transcription cis-regulatory region binding"/>
    <property type="evidence" value="ECO:0007669"/>
    <property type="project" value="TreeGrafter"/>
</dbReference>
<dbReference type="InterPro" id="IPR036271">
    <property type="entry name" value="Tet_transcr_reg_TetR-rel_C_sf"/>
</dbReference>
<dbReference type="GO" id="GO:0003700">
    <property type="term" value="F:DNA-binding transcription factor activity"/>
    <property type="evidence" value="ECO:0007669"/>
    <property type="project" value="TreeGrafter"/>
</dbReference>
<reference evidence="6 7" key="1">
    <citation type="submission" date="2018-01" db="EMBL/GenBank/DDBJ databases">
        <title>Comparative genomics of Mycobacterium mucogenicum and Mycobacterium neoaurum clade members emphasizing tRNA and non-coding RNA.</title>
        <authorList>
            <person name="Behra P.R.K."/>
            <person name="Pettersson B.M.F."/>
            <person name="Das S."/>
            <person name="Dasgupta S."/>
            <person name="Kirsebom L.A."/>
        </authorList>
    </citation>
    <scope>NUCLEOTIDE SEQUENCE [LARGE SCALE GENOMIC DNA]</scope>
    <source>
        <strain evidence="6 7">DSM 45104</strain>
    </source>
</reference>
<protein>
    <submittedName>
        <fullName evidence="6">TetR family transcriptional regulator</fullName>
    </submittedName>
</protein>
<organism evidence="6 7">
    <name type="scientific">Mycolicibacterium phocaicum</name>
    <dbReference type="NCBI Taxonomy" id="319706"/>
    <lineage>
        <taxon>Bacteria</taxon>
        <taxon>Bacillati</taxon>
        <taxon>Actinomycetota</taxon>
        <taxon>Actinomycetes</taxon>
        <taxon>Mycobacteriales</taxon>
        <taxon>Mycobacteriaceae</taxon>
        <taxon>Mycolicibacterium</taxon>
    </lineage>
</organism>
<dbReference type="SUPFAM" id="SSF46689">
    <property type="entry name" value="Homeodomain-like"/>
    <property type="match status" value="1"/>
</dbReference>
<dbReference type="Gene3D" id="1.10.357.10">
    <property type="entry name" value="Tetracycline Repressor, domain 2"/>
    <property type="match status" value="1"/>
</dbReference>
<proteinExistence type="predicted"/>
<evidence type="ECO:0000256" key="2">
    <source>
        <dbReference type="ARBA" id="ARBA00023125"/>
    </source>
</evidence>
<dbReference type="SUPFAM" id="SSF48498">
    <property type="entry name" value="Tetracyclin repressor-like, C-terminal domain"/>
    <property type="match status" value="1"/>
</dbReference>
<evidence type="ECO:0000256" key="1">
    <source>
        <dbReference type="ARBA" id="ARBA00023015"/>
    </source>
</evidence>
<dbReference type="InterPro" id="IPR011075">
    <property type="entry name" value="TetR_C"/>
</dbReference>
<dbReference type="AlphaFoldDB" id="A0AA94RCX1"/>
<evidence type="ECO:0000259" key="5">
    <source>
        <dbReference type="PROSITE" id="PS50977"/>
    </source>
</evidence>
<dbReference type="Pfam" id="PF16859">
    <property type="entry name" value="TetR_C_11"/>
    <property type="match status" value="1"/>
</dbReference>
<dbReference type="EMBL" id="POTM01000030">
    <property type="protein sequence ID" value="TLH68726.1"/>
    <property type="molecule type" value="Genomic_DNA"/>
</dbReference>
<dbReference type="RefSeq" id="WP_138249178.1">
    <property type="nucleotide sequence ID" value="NZ_AP022616.1"/>
</dbReference>
<dbReference type="Pfam" id="PF00440">
    <property type="entry name" value="TetR_N"/>
    <property type="match status" value="1"/>
</dbReference>
<keyword evidence="2 4" id="KW-0238">DNA-binding</keyword>
<feature type="domain" description="HTH tetR-type" evidence="5">
    <location>
        <begin position="7"/>
        <end position="67"/>
    </location>
</feature>
<dbReference type="PANTHER" id="PTHR30055:SF148">
    <property type="entry name" value="TETR-FAMILY TRANSCRIPTIONAL REGULATOR"/>
    <property type="match status" value="1"/>
</dbReference>
<evidence type="ECO:0000313" key="6">
    <source>
        <dbReference type="EMBL" id="TLH68726.1"/>
    </source>
</evidence>
<dbReference type="PROSITE" id="PS50977">
    <property type="entry name" value="HTH_TETR_2"/>
    <property type="match status" value="1"/>
</dbReference>
<dbReference type="Gene3D" id="1.10.10.60">
    <property type="entry name" value="Homeodomain-like"/>
    <property type="match status" value="1"/>
</dbReference>
<gene>
    <name evidence="6" type="ORF">C1S79_12375</name>
</gene>
<keyword evidence="1" id="KW-0805">Transcription regulation</keyword>